<organism evidence="1 2">
    <name type="scientific">Pelomonas parva</name>
    <dbReference type="NCBI Taxonomy" id="3299032"/>
    <lineage>
        <taxon>Bacteria</taxon>
        <taxon>Pseudomonadati</taxon>
        <taxon>Pseudomonadota</taxon>
        <taxon>Betaproteobacteria</taxon>
        <taxon>Burkholderiales</taxon>
        <taxon>Sphaerotilaceae</taxon>
        <taxon>Roseateles</taxon>
    </lineage>
</organism>
<protein>
    <submittedName>
        <fullName evidence="1">Uncharacterized protein</fullName>
    </submittedName>
</protein>
<reference evidence="1 2" key="1">
    <citation type="submission" date="2024-08" db="EMBL/GenBank/DDBJ databases">
        <authorList>
            <person name="Lu H."/>
        </authorList>
    </citation>
    <scope>NUCLEOTIDE SEQUENCE [LARGE SCALE GENOMIC DNA]</scope>
    <source>
        <strain evidence="1 2">LYH14W</strain>
    </source>
</reference>
<evidence type="ECO:0000313" key="2">
    <source>
        <dbReference type="Proteomes" id="UP001606210"/>
    </source>
</evidence>
<proteinExistence type="predicted"/>
<dbReference type="EMBL" id="JBIGHV010000014">
    <property type="protein sequence ID" value="MFG6433633.1"/>
    <property type="molecule type" value="Genomic_DNA"/>
</dbReference>
<comment type="caution">
    <text evidence="1">The sequence shown here is derived from an EMBL/GenBank/DDBJ whole genome shotgun (WGS) entry which is preliminary data.</text>
</comment>
<accession>A0ABW7FAI6</accession>
<dbReference type="Proteomes" id="UP001606210">
    <property type="component" value="Unassembled WGS sequence"/>
</dbReference>
<keyword evidence="2" id="KW-1185">Reference proteome</keyword>
<name>A0ABW7FAI6_9BURK</name>
<evidence type="ECO:0000313" key="1">
    <source>
        <dbReference type="EMBL" id="MFG6433633.1"/>
    </source>
</evidence>
<sequence length="322" mass="34558">MAVEALQAGDKDIPPEGVEVCGVRHVPGEELRRWKADPALGQAQAEQVDVQRQRIGEAGLVHIAGRLAAGNEHQQVAARLLMRDREGAAVLAERSRDPLAYQLALTACRLQGEGAPSCGRLNARRWAELDPSDARPWLQVITEEEQRKNAAGVEAALAQALARTRLSRGDYLLEAQAVAAADAVPDAAQLGHALVGAIGMDQTMPGMDMALRACRADALKDSTRAEQCRKLAKWVLANTRDLLEADLAQRLADRLGVPRVQQAHDAATLKAAWDRATTRAMENIADTGCAGMRRAKQFSAERAASGDLAMALALLPARQGAR</sequence>
<dbReference type="RefSeq" id="WP_394484529.1">
    <property type="nucleotide sequence ID" value="NZ_JBIGHV010000014.1"/>
</dbReference>
<gene>
    <name evidence="1" type="ORF">ACG00Y_27260</name>
</gene>